<feature type="compositionally biased region" description="Acidic residues" evidence="2">
    <location>
        <begin position="133"/>
        <end position="143"/>
    </location>
</feature>
<reference evidence="4" key="1">
    <citation type="submission" date="2023-07" db="EMBL/GenBank/DDBJ databases">
        <title>Chromosome-level genome assembly of Artemia franciscana.</title>
        <authorList>
            <person name="Jo E."/>
        </authorList>
    </citation>
    <scope>NUCLEOTIDE SEQUENCE</scope>
    <source>
        <tissue evidence="4">Whole body</tissue>
    </source>
</reference>
<feature type="region of interest" description="Disordered" evidence="2">
    <location>
        <begin position="163"/>
        <end position="200"/>
    </location>
</feature>
<feature type="region of interest" description="Disordered" evidence="2">
    <location>
        <begin position="103"/>
        <end position="144"/>
    </location>
</feature>
<sequence length="439" mass="52184">MDQQSGSTGQYIIGSTAGAIPVKTDKGQFYMQKVKVQRYVSGKRPDFAKSSSESDSEDEDVIAHRKYAGKSERAIIDRESSPELPPEAYDDPRLRRLRIREVDEDREERHRQIHEPEVYEGEVEREYGRRDSDEEDEELSEDEIERKRHLLRLRALQKREEDELLAKEDDFKSEAEEIEESEYEEYTDSEEEAGPRLKPVFVRKTDRVTVAEKEKEEMKQKQAEVEAKKLAEERRRYTLKMVEQEIKKESQAKHEELNEGNIADIVTDDENEEAEYEAWKIRELKRIKRDREEREQMEKEKEEIERLRNMTEDQRRAELRHNPKVVTNKASKGKYKFLQKYYHRGAFFMDKEEDVYKRDFSAETLEDRFNKQVLPKVMQVKNFGRSGRTKYTHLVDQDTTIGDSPWISETSTNLKFFNNVAGGMRNQFEKPSSKKRKMH</sequence>
<dbReference type="InterPro" id="IPR009730">
    <property type="entry name" value="MFAP1_C"/>
</dbReference>
<dbReference type="Pfam" id="PF06991">
    <property type="entry name" value="MFAP1"/>
    <property type="match status" value="1"/>
</dbReference>
<organism evidence="4 5">
    <name type="scientific">Artemia franciscana</name>
    <name type="common">Brine shrimp</name>
    <name type="synonym">Artemia sanfranciscana</name>
    <dbReference type="NCBI Taxonomy" id="6661"/>
    <lineage>
        <taxon>Eukaryota</taxon>
        <taxon>Metazoa</taxon>
        <taxon>Ecdysozoa</taxon>
        <taxon>Arthropoda</taxon>
        <taxon>Crustacea</taxon>
        <taxon>Branchiopoda</taxon>
        <taxon>Anostraca</taxon>
        <taxon>Artemiidae</taxon>
        <taxon>Artemia</taxon>
    </lineage>
</organism>
<comment type="caution">
    <text evidence="4">The sequence shown here is derived from an EMBL/GenBank/DDBJ whole genome shotgun (WGS) entry which is preliminary data.</text>
</comment>
<name>A0AA88HZW8_ARTSF</name>
<feature type="domain" description="Micro-fibrillar-associated protein 1 C-terminal" evidence="3">
    <location>
        <begin position="189"/>
        <end position="399"/>
    </location>
</feature>
<dbReference type="InterPro" id="IPR033194">
    <property type="entry name" value="MFAP1"/>
</dbReference>
<dbReference type="PANTHER" id="PTHR15327">
    <property type="entry name" value="MICROFIBRIL-ASSOCIATED PROTEIN"/>
    <property type="match status" value="1"/>
</dbReference>
<proteinExistence type="inferred from homology"/>
<comment type="similarity">
    <text evidence="1">Belongs to the MFAP1 family.</text>
</comment>
<dbReference type="EMBL" id="JAVRJZ010000006">
    <property type="protein sequence ID" value="KAK2721225.1"/>
    <property type="molecule type" value="Genomic_DNA"/>
</dbReference>
<feature type="region of interest" description="Disordered" evidence="2">
    <location>
        <begin position="40"/>
        <end position="61"/>
    </location>
</feature>
<feature type="compositionally biased region" description="Basic and acidic residues" evidence="2">
    <location>
        <begin position="103"/>
        <end position="132"/>
    </location>
</feature>
<feature type="compositionally biased region" description="Basic and acidic residues" evidence="2">
    <location>
        <begin position="163"/>
        <end position="175"/>
    </location>
</feature>
<evidence type="ECO:0000259" key="3">
    <source>
        <dbReference type="Pfam" id="PF06991"/>
    </source>
</evidence>
<evidence type="ECO:0000313" key="5">
    <source>
        <dbReference type="Proteomes" id="UP001187531"/>
    </source>
</evidence>
<protein>
    <recommendedName>
        <fullName evidence="3">Micro-fibrillar-associated protein 1 C-terminal domain-containing protein</fullName>
    </recommendedName>
</protein>
<feature type="region of interest" description="Disordered" evidence="2">
    <location>
        <begin position="249"/>
        <end position="269"/>
    </location>
</feature>
<evidence type="ECO:0000256" key="1">
    <source>
        <dbReference type="ARBA" id="ARBA00008155"/>
    </source>
</evidence>
<gene>
    <name evidence="4" type="ORF">QYM36_003487</name>
</gene>
<dbReference type="AlphaFoldDB" id="A0AA88HZW8"/>
<keyword evidence="5" id="KW-1185">Reference proteome</keyword>
<evidence type="ECO:0000256" key="2">
    <source>
        <dbReference type="SAM" id="MobiDB-lite"/>
    </source>
</evidence>
<dbReference type="Proteomes" id="UP001187531">
    <property type="component" value="Unassembled WGS sequence"/>
</dbReference>
<accession>A0AA88HZW8</accession>
<feature type="compositionally biased region" description="Acidic residues" evidence="2">
    <location>
        <begin position="176"/>
        <end position="192"/>
    </location>
</feature>
<evidence type="ECO:0000313" key="4">
    <source>
        <dbReference type="EMBL" id="KAK2721225.1"/>
    </source>
</evidence>